<dbReference type="GO" id="GO:0005737">
    <property type="term" value="C:cytoplasm"/>
    <property type="evidence" value="ECO:0007669"/>
    <property type="project" value="TreeGrafter"/>
</dbReference>
<dbReference type="Pfam" id="PF13302">
    <property type="entry name" value="Acetyltransf_3"/>
    <property type="match status" value="1"/>
</dbReference>
<evidence type="ECO:0000313" key="3">
    <source>
        <dbReference type="Proteomes" id="UP000306628"/>
    </source>
</evidence>
<dbReference type="OrthoDB" id="9814648at2"/>
<dbReference type="AlphaFoldDB" id="A0A5S4G969"/>
<dbReference type="SUPFAM" id="SSF55729">
    <property type="entry name" value="Acyl-CoA N-acyltransferases (Nat)"/>
    <property type="match status" value="1"/>
</dbReference>
<dbReference type="GO" id="GO:0008999">
    <property type="term" value="F:protein-N-terminal-alanine acetyltransferase activity"/>
    <property type="evidence" value="ECO:0007669"/>
    <property type="project" value="TreeGrafter"/>
</dbReference>
<dbReference type="PANTHER" id="PTHR43441:SF11">
    <property type="entry name" value="RIBOSOMAL-PROTEIN-SERINE ACETYLTRANSFERASE"/>
    <property type="match status" value="1"/>
</dbReference>
<accession>A0A5S4G969</accession>
<keyword evidence="2" id="KW-0808">Transferase</keyword>
<dbReference type="InterPro" id="IPR000182">
    <property type="entry name" value="GNAT_dom"/>
</dbReference>
<reference evidence="2 3" key="1">
    <citation type="submission" date="2019-05" db="EMBL/GenBank/DDBJ databases">
        <title>Draft genome sequence of Nonomuraea zeae DSM 100528.</title>
        <authorList>
            <person name="Saricaoglu S."/>
            <person name="Isik K."/>
        </authorList>
    </citation>
    <scope>NUCLEOTIDE SEQUENCE [LARGE SCALE GENOMIC DNA]</scope>
    <source>
        <strain evidence="2 3">DSM 100528</strain>
    </source>
</reference>
<dbReference type="InterPro" id="IPR016181">
    <property type="entry name" value="Acyl_CoA_acyltransferase"/>
</dbReference>
<protein>
    <submittedName>
        <fullName evidence="2">GNAT family N-acetyltransferase</fullName>
    </submittedName>
</protein>
<dbReference type="PANTHER" id="PTHR43441">
    <property type="entry name" value="RIBOSOMAL-PROTEIN-SERINE ACETYLTRANSFERASE"/>
    <property type="match status" value="1"/>
</dbReference>
<proteinExistence type="predicted"/>
<dbReference type="RefSeq" id="WP_138693850.1">
    <property type="nucleotide sequence ID" value="NZ_JBHSAZ010000043.1"/>
</dbReference>
<keyword evidence="3" id="KW-1185">Reference proteome</keyword>
<evidence type="ECO:0000313" key="2">
    <source>
        <dbReference type="EMBL" id="TMR29074.1"/>
    </source>
</evidence>
<dbReference type="GO" id="GO:1990189">
    <property type="term" value="F:protein N-terminal-serine acetyltransferase activity"/>
    <property type="evidence" value="ECO:0007669"/>
    <property type="project" value="TreeGrafter"/>
</dbReference>
<dbReference type="CDD" id="cd04301">
    <property type="entry name" value="NAT_SF"/>
    <property type="match status" value="1"/>
</dbReference>
<dbReference type="Proteomes" id="UP000306628">
    <property type="component" value="Unassembled WGS sequence"/>
</dbReference>
<dbReference type="EMBL" id="VCKX01000128">
    <property type="protein sequence ID" value="TMR29074.1"/>
    <property type="molecule type" value="Genomic_DNA"/>
</dbReference>
<dbReference type="InterPro" id="IPR051908">
    <property type="entry name" value="Ribosomal_N-acetyltransferase"/>
</dbReference>
<dbReference type="PROSITE" id="PS51186">
    <property type="entry name" value="GNAT"/>
    <property type="match status" value="1"/>
</dbReference>
<name>A0A5S4G969_9ACTN</name>
<evidence type="ECO:0000259" key="1">
    <source>
        <dbReference type="PROSITE" id="PS51186"/>
    </source>
</evidence>
<sequence length="176" mass="19757">MDAKLRPVHEADIPVLEAGASTPEGLGDLQWFGFRTFHRMRERVAQDGCLGPDDGALVVESAGAIAGWVTWSKHAWGPEATSWNWTIGIILFPEFRGRGIGTAAQKELIEYLFAHTRVERIQASTDVRNLAEQRALEKAGFQQEGTLRRAQWRMGKWHDQVLYAVLREETGLDGML</sequence>
<gene>
    <name evidence="2" type="ORF">ETD85_33650</name>
</gene>
<feature type="domain" description="N-acetyltransferase" evidence="1">
    <location>
        <begin position="3"/>
        <end position="159"/>
    </location>
</feature>
<comment type="caution">
    <text evidence="2">The sequence shown here is derived from an EMBL/GenBank/DDBJ whole genome shotgun (WGS) entry which is preliminary data.</text>
</comment>
<dbReference type="Gene3D" id="3.40.630.30">
    <property type="match status" value="1"/>
</dbReference>
<organism evidence="2 3">
    <name type="scientific">Nonomuraea zeae</name>
    <dbReference type="NCBI Taxonomy" id="1642303"/>
    <lineage>
        <taxon>Bacteria</taxon>
        <taxon>Bacillati</taxon>
        <taxon>Actinomycetota</taxon>
        <taxon>Actinomycetes</taxon>
        <taxon>Streptosporangiales</taxon>
        <taxon>Streptosporangiaceae</taxon>
        <taxon>Nonomuraea</taxon>
    </lineage>
</organism>